<dbReference type="GO" id="GO:0019674">
    <property type="term" value="P:NAD+ metabolic process"/>
    <property type="evidence" value="ECO:0007669"/>
    <property type="project" value="InterPro"/>
</dbReference>
<dbReference type="VEuPathDB" id="FungiDB:PV10_01421"/>
<feature type="compositionally biased region" description="Basic and acidic residues" evidence="6">
    <location>
        <begin position="1098"/>
        <end position="1128"/>
    </location>
</feature>
<protein>
    <recommendedName>
        <fullName evidence="7">USP domain-containing protein</fullName>
    </recommendedName>
</protein>
<dbReference type="InterPro" id="IPR018200">
    <property type="entry name" value="USP_CS"/>
</dbReference>
<dbReference type="InterPro" id="IPR001394">
    <property type="entry name" value="Peptidase_C19_UCH"/>
</dbReference>
<feature type="compositionally biased region" description="Basic and acidic residues" evidence="6">
    <location>
        <begin position="520"/>
        <end position="535"/>
    </location>
</feature>
<dbReference type="InterPro" id="IPR017437">
    <property type="entry name" value="ATP-NAD_kinase_PpnK-typ_C"/>
</dbReference>
<evidence type="ECO:0000259" key="7">
    <source>
        <dbReference type="PROSITE" id="PS50235"/>
    </source>
</evidence>
<dbReference type="FunFam" id="2.60.200.30:FF:000008">
    <property type="entry name" value="Putative NAD+ kinase"/>
    <property type="match status" value="1"/>
</dbReference>
<organism evidence="8 9">
    <name type="scientific">Exophiala mesophila</name>
    <name type="common">Black yeast-like fungus</name>
    <dbReference type="NCBI Taxonomy" id="212818"/>
    <lineage>
        <taxon>Eukaryota</taxon>
        <taxon>Fungi</taxon>
        <taxon>Dikarya</taxon>
        <taxon>Ascomycota</taxon>
        <taxon>Pezizomycotina</taxon>
        <taxon>Eurotiomycetes</taxon>
        <taxon>Chaetothyriomycetidae</taxon>
        <taxon>Chaetothyriales</taxon>
        <taxon>Herpotrichiellaceae</taxon>
        <taxon>Exophiala</taxon>
    </lineage>
</organism>
<evidence type="ECO:0000256" key="6">
    <source>
        <dbReference type="SAM" id="MobiDB-lite"/>
    </source>
</evidence>
<keyword evidence="4" id="KW-0521">NADP</keyword>
<dbReference type="CDD" id="cd02662">
    <property type="entry name" value="Peptidase_C19F"/>
    <property type="match status" value="1"/>
</dbReference>
<dbReference type="InterPro" id="IPR017438">
    <property type="entry name" value="ATP-NAD_kinase_N"/>
</dbReference>
<dbReference type="InterPro" id="IPR016064">
    <property type="entry name" value="NAD/diacylglycerol_kinase_sf"/>
</dbReference>
<feature type="domain" description="USP" evidence="7">
    <location>
        <begin position="144"/>
        <end position="500"/>
    </location>
</feature>
<reference evidence="8 9" key="1">
    <citation type="submission" date="2017-03" db="EMBL/GenBank/DDBJ databases">
        <title>Genomes of endolithic fungi from Antarctica.</title>
        <authorList>
            <person name="Coleine C."/>
            <person name="Masonjones S."/>
            <person name="Stajich J.E."/>
        </authorList>
    </citation>
    <scope>NUCLEOTIDE SEQUENCE [LARGE SCALE GENOMIC DNA]</scope>
    <source>
        <strain evidence="8 9">CCFEE 6314</strain>
    </source>
</reference>
<dbReference type="Pfam" id="PF01513">
    <property type="entry name" value="NAD_kinase"/>
    <property type="match status" value="1"/>
</dbReference>
<evidence type="ECO:0000256" key="3">
    <source>
        <dbReference type="ARBA" id="ARBA00022777"/>
    </source>
</evidence>
<dbReference type="OrthoDB" id="24581at2759"/>
<dbReference type="SUPFAM" id="SSF54001">
    <property type="entry name" value="Cysteine proteinases"/>
    <property type="match status" value="1"/>
</dbReference>
<dbReference type="HAMAP" id="MF_00361">
    <property type="entry name" value="NAD_kinase"/>
    <property type="match status" value="1"/>
</dbReference>
<dbReference type="Gene3D" id="3.40.50.10330">
    <property type="entry name" value="Probable inorganic polyphosphate/atp-NAD kinase, domain 1"/>
    <property type="match status" value="1"/>
</dbReference>
<evidence type="ECO:0000313" key="8">
    <source>
        <dbReference type="EMBL" id="RVX66897.1"/>
    </source>
</evidence>
<keyword evidence="3" id="KW-0418">Kinase</keyword>
<dbReference type="EMBL" id="NAJM01000054">
    <property type="protein sequence ID" value="RVX66897.1"/>
    <property type="molecule type" value="Genomic_DNA"/>
</dbReference>
<dbReference type="InterPro" id="IPR002504">
    <property type="entry name" value="NADK"/>
</dbReference>
<sequence length="1149" mass="129112">MNNLPARATQGPLDDFPSPAATPQLYPILTKTISTLALLILGYYVVSLLDAWPSTLQRSAFEIAAFFLPSRILYAMQYTMVRLGRLNPEDAKFNRRDYGDLHAKQEALKTILGHQPMPFILHRVRSLSSNSSVTIQSPTGTNPPGLGNWDNSCYQNSTLQGLASLPAFLNSLESSRDFCDQFRVNSETHRALADFLQDLTTLSSSRTVLWTPKILKSMDSWQQQDAQEYFSRILEAIEKEAVRSVKACQTSSQPGLECVRSLVAGDTMPTATSDDIQEIQEQSRGQILKMAHGLESHNVLRDIRSPLDGLTAQSLRCLRGSATLEDLIDDFTEPEEVQEVECERCTKNERDRISQGRDSTAAINEFNQKHGGKIKPVLRTKLKQITLARLPKDLVLHINRSIFDDFGNQRKNSSAIKFPIFLSVSNRWSVPLDNGEHQNQVVYELKCVVTHYGRHDNGHYIALGKRDKDWYSFNDERVTKISEEEVLDYGNGFMFFYEALTPEPSMSPIDVQEADMSTEVSHDEARVMDERRESSEIDSETVDSIVVEEGAPATATDGDETQISLAPAPPPPPESVTQGKEPALDESPPSLPDEPESKGIPTMRTASGFLDQGQEAIHLVNAPILHSGSSSEDEYNRKIEVVFENDGARRRKSSFVLAETPATEKPPRRNVDRTSSQCVVHSMVEKTFLGLQPKVESKLEQIDENETTRVSSRNGQVVPRDEVRATQSRLLTKKQLSDMALSVRSMAKRLGNLKVKLKIRSVFLLTKAHDKTLIGKTRDVARWLLSKDRSVPYIVYVEDTMKDNKVFDANSLTAEDPSYTERLKYWDNDLAKKHPHLFDFVVTLGGDGTVLYASWLFQRVVPPVLSFALGSLGFLTKFDFNDYQNTLTQAFRDGVTISLRLRFEGTVMRSHKREDDEEKDLVEELIGEEADDRKTHKPDLNFEILNDIVVDRGPNPTMSTIELFGDEEHLTTVQADGICVATPTGSTAYNLAAGGSLCHPENPVILVTAICAHTLSFRPIILPDTIVLRLGVPYDARSNSWASFDGRERIELFPGDYVTISASRYPFANVMPPGRRSEDWVNSISRTLQWNSRQRQKAFHEWDEGGKDKKIARRDQQKRDQVAEETKQDYFGAAAQDEAGVWQDNNNGN</sequence>
<dbReference type="GO" id="GO:0004843">
    <property type="term" value="F:cysteine-type deubiquitinase activity"/>
    <property type="evidence" value="ECO:0007669"/>
    <property type="project" value="InterPro"/>
</dbReference>
<dbReference type="GO" id="GO:0003951">
    <property type="term" value="F:NAD+ kinase activity"/>
    <property type="evidence" value="ECO:0007669"/>
    <property type="project" value="InterPro"/>
</dbReference>
<dbReference type="Pfam" id="PF20143">
    <property type="entry name" value="NAD_kinase_C"/>
    <property type="match status" value="1"/>
</dbReference>
<dbReference type="VEuPathDB" id="FungiDB:PV10_04505"/>
<feature type="region of interest" description="Disordered" evidence="6">
    <location>
        <begin position="1098"/>
        <end position="1149"/>
    </location>
</feature>
<dbReference type="InterPro" id="IPR038765">
    <property type="entry name" value="Papain-like_cys_pep_sf"/>
</dbReference>
<evidence type="ECO:0000256" key="1">
    <source>
        <dbReference type="ARBA" id="ARBA00010995"/>
    </source>
</evidence>
<gene>
    <name evidence="8" type="ORF">B0A52_09021</name>
</gene>
<comment type="similarity">
    <text evidence="1">Belongs to the NAD kinase family.</text>
</comment>
<keyword evidence="5" id="KW-0520">NAD</keyword>
<proteinExistence type="inferred from homology"/>
<dbReference type="AlphaFoldDB" id="A0A438MTD6"/>
<dbReference type="FunFam" id="3.40.50.10330:FF:000029">
    <property type="entry name" value="NAD+ kinase, putative"/>
    <property type="match status" value="1"/>
</dbReference>
<dbReference type="SUPFAM" id="SSF111331">
    <property type="entry name" value="NAD kinase/diacylglycerol kinase-like"/>
    <property type="match status" value="1"/>
</dbReference>
<dbReference type="InterPro" id="IPR028889">
    <property type="entry name" value="USP"/>
</dbReference>
<evidence type="ECO:0000256" key="5">
    <source>
        <dbReference type="ARBA" id="ARBA00023027"/>
    </source>
</evidence>
<dbReference type="PROSITE" id="PS00973">
    <property type="entry name" value="USP_2"/>
    <property type="match status" value="1"/>
</dbReference>
<evidence type="ECO:0000313" key="9">
    <source>
        <dbReference type="Proteomes" id="UP000288859"/>
    </source>
</evidence>
<keyword evidence="2" id="KW-0808">Transferase</keyword>
<dbReference type="PROSITE" id="PS50235">
    <property type="entry name" value="USP_3"/>
    <property type="match status" value="1"/>
</dbReference>
<dbReference type="GO" id="GO:0006741">
    <property type="term" value="P:NADP+ biosynthetic process"/>
    <property type="evidence" value="ECO:0007669"/>
    <property type="project" value="InterPro"/>
</dbReference>
<comment type="caution">
    <text evidence="8">The sequence shown here is derived from an EMBL/GenBank/DDBJ whole genome shotgun (WGS) entry which is preliminary data.</text>
</comment>
<feature type="region of interest" description="Disordered" evidence="6">
    <location>
        <begin position="513"/>
        <end position="604"/>
    </location>
</feature>
<dbReference type="Gene3D" id="2.60.200.30">
    <property type="entry name" value="Probable inorganic polyphosphate/atp-NAD kinase, domain 2"/>
    <property type="match status" value="1"/>
</dbReference>
<dbReference type="Pfam" id="PF00443">
    <property type="entry name" value="UCH"/>
    <property type="match status" value="1"/>
</dbReference>
<dbReference type="Proteomes" id="UP000288859">
    <property type="component" value="Unassembled WGS sequence"/>
</dbReference>
<dbReference type="PANTHER" id="PTHR20275">
    <property type="entry name" value="NAD KINASE"/>
    <property type="match status" value="1"/>
</dbReference>
<dbReference type="Gene3D" id="3.90.70.10">
    <property type="entry name" value="Cysteine proteinases"/>
    <property type="match status" value="1"/>
</dbReference>
<name>A0A438MTD6_EXOME</name>
<dbReference type="PANTHER" id="PTHR20275:SF11">
    <property type="entry name" value="KINASE, PUTATIVE (AFU_ORTHOLOGUE AFUA_5G12870)-RELATED"/>
    <property type="match status" value="1"/>
</dbReference>
<dbReference type="GO" id="GO:0016579">
    <property type="term" value="P:protein deubiquitination"/>
    <property type="evidence" value="ECO:0007669"/>
    <property type="project" value="InterPro"/>
</dbReference>
<evidence type="ECO:0000256" key="2">
    <source>
        <dbReference type="ARBA" id="ARBA00022679"/>
    </source>
</evidence>
<accession>A0A438MTD6</accession>
<evidence type="ECO:0000256" key="4">
    <source>
        <dbReference type="ARBA" id="ARBA00022857"/>
    </source>
</evidence>